<name>A0A7J7H385_CAMSI</name>
<protein>
    <submittedName>
        <fullName evidence="1">Uncharacterized protein</fullName>
    </submittedName>
</protein>
<dbReference type="Proteomes" id="UP000593564">
    <property type="component" value="Unassembled WGS sequence"/>
</dbReference>
<dbReference type="EMBL" id="JACBKZ010000006">
    <property type="protein sequence ID" value="KAF5947419.1"/>
    <property type="molecule type" value="Genomic_DNA"/>
</dbReference>
<sequence>MLTLDDMFGNTVTSNAFEMYMGLVEPSCLLLSASCALFPFDVPLFTYKSVSLCASCALYDFCIVSVFCPIIFPTSSD</sequence>
<proteinExistence type="predicted"/>
<evidence type="ECO:0000313" key="2">
    <source>
        <dbReference type="Proteomes" id="UP000593564"/>
    </source>
</evidence>
<dbReference type="AlphaFoldDB" id="A0A7J7H385"/>
<organism evidence="1 2">
    <name type="scientific">Camellia sinensis</name>
    <name type="common">Tea plant</name>
    <name type="synonym">Thea sinensis</name>
    <dbReference type="NCBI Taxonomy" id="4442"/>
    <lineage>
        <taxon>Eukaryota</taxon>
        <taxon>Viridiplantae</taxon>
        <taxon>Streptophyta</taxon>
        <taxon>Embryophyta</taxon>
        <taxon>Tracheophyta</taxon>
        <taxon>Spermatophyta</taxon>
        <taxon>Magnoliopsida</taxon>
        <taxon>eudicotyledons</taxon>
        <taxon>Gunneridae</taxon>
        <taxon>Pentapetalae</taxon>
        <taxon>asterids</taxon>
        <taxon>Ericales</taxon>
        <taxon>Theaceae</taxon>
        <taxon>Camellia</taxon>
    </lineage>
</organism>
<reference evidence="2" key="1">
    <citation type="journal article" date="2020" name="Nat. Commun.">
        <title>Genome assembly of wild tea tree DASZ reveals pedigree and selection history of tea varieties.</title>
        <authorList>
            <person name="Zhang W."/>
            <person name="Zhang Y."/>
            <person name="Qiu H."/>
            <person name="Guo Y."/>
            <person name="Wan H."/>
            <person name="Zhang X."/>
            <person name="Scossa F."/>
            <person name="Alseekh S."/>
            <person name="Zhang Q."/>
            <person name="Wang P."/>
            <person name="Xu L."/>
            <person name="Schmidt M.H."/>
            <person name="Jia X."/>
            <person name="Li D."/>
            <person name="Zhu A."/>
            <person name="Guo F."/>
            <person name="Chen W."/>
            <person name="Ni D."/>
            <person name="Usadel B."/>
            <person name="Fernie A.R."/>
            <person name="Wen W."/>
        </authorList>
    </citation>
    <scope>NUCLEOTIDE SEQUENCE [LARGE SCALE GENOMIC DNA]</scope>
    <source>
        <strain evidence="2">cv. G240</strain>
    </source>
</reference>
<accession>A0A7J7H385</accession>
<evidence type="ECO:0000313" key="1">
    <source>
        <dbReference type="EMBL" id="KAF5947419.1"/>
    </source>
</evidence>
<comment type="caution">
    <text evidence="1">The sequence shown here is derived from an EMBL/GenBank/DDBJ whole genome shotgun (WGS) entry which is preliminary data.</text>
</comment>
<keyword evidence="2" id="KW-1185">Reference proteome</keyword>
<reference evidence="1 2" key="2">
    <citation type="submission" date="2020-07" db="EMBL/GenBank/DDBJ databases">
        <title>Genome assembly of wild tea tree DASZ reveals pedigree and selection history of tea varieties.</title>
        <authorList>
            <person name="Zhang W."/>
        </authorList>
    </citation>
    <scope>NUCLEOTIDE SEQUENCE [LARGE SCALE GENOMIC DNA]</scope>
    <source>
        <strain evidence="2">cv. G240</strain>
        <tissue evidence="1">Leaf</tissue>
    </source>
</reference>
<gene>
    <name evidence="1" type="ORF">HYC85_013376</name>
</gene>